<dbReference type="EMBL" id="LKMD01000108">
    <property type="protein sequence ID" value="PIA89087.1"/>
    <property type="molecule type" value="Genomic_DNA"/>
</dbReference>
<evidence type="ECO:0008006" key="6">
    <source>
        <dbReference type="Google" id="ProtNLM"/>
    </source>
</evidence>
<proteinExistence type="inferred from homology"/>
<dbReference type="PANTHER" id="PTHR40260:SF2">
    <property type="entry name" value="BLR8190 PROTEIN"/>
    <property type="match status" value="1"/>
</dbReference>
<evidence type="ECO:0000313" key="5">
    <source>
        <dbReference type="Proteomes" id="UP001302367"/>
    </source>
</evidence>
<evidence type="ECO:0000256" key="1">
    <source>
        <dbReference type="ARBA" id="ARBA00005986"/>
    </source>
</evidence>
<organism evidence="2 4">
    <name type="scientific">Cercospora beticola</name>
    <name type="common">Sugarbeet leaf spot fungus</name>
    <dbReference type="NCBI Taxonomy" id="122368"/>
    <lineage>
        <taxon>Eukaryota</taxon>
        <taxon>Fungi</taxon>
        <taxon>Dikarya</taxon>
        <taxon>Ascomycota</taxon>
        <taxon>Pezizomycotina</taxon>
        <taxon>Dothideomycetes</taxon>
        <taxon>Dothideomycetidae</taxon>
        <taxon>Mycosphaerellales</taxon>
        <taxon>Mycosphaerellaceae</taxon>
        <taxon>Cercospora</taxon>
    </lineage>
</organism>
<keyword evidence="5" id="KW-1185">Reference proteome</keyword>
<dbReference type="GO" id="GO:0016491">
    <property type="term" value="F:oxidoreductase activity"/>
    <property type="evidence" value="ECO:0007669"/>
    <property type="project" value="InterPro"/>
</dbReference>
<sequence length="110" mass="12387">MASGTNDVGAYVYVSYPRTADIKFDTEYYINKHCALVDKHWKPFGLKSCTVVQFAEDDPSGIHTQAILLWDSAEDFDKAIGANIPELMQDLPNYSNVTPIFYHAKVLRLA</sequence>
<reference evidence="3 5" key="2">
    <citation type="submission" date="2023-09" db="EMBL/GenBank/DDBJ databases">
        <title>Complete-Gapless Cercospora beticola genome.</title>
        <authorList>
            <person name="Wyatt N.A."/>
            <person name="Spanner R.E."/>
            <person name="Bolton M.D."/>
        </authorList>
    </citation>
    <scope>NUCLEOTIDE SEQUENCE [LARGE SCALE GENOMIC DNA]</scope>
    <source>
        <strain evidence="3">Cb09-40</strain>
    </source>
</reference>
<gene>
    <name evidence="2" type="ORF">CB0940_06844</name>
    <name evidence="3" type="ORF">RHO25_007396</name>
</gene>
<accession>A0A2G5H980</accession>
<evidence type="ECO:0000313" key="4">
    <source>
        <dbReference type="Proteomes" id="UP000230605"/>
    </source>
</evidence>
<evidence type="ECO:0000313" key="3">
    <source>
        <dbReference type="EMBL" id="WPB02760.1"/>
    </source>
</evidence>
<name>A0A2G5H980_CERBT</name>
<dbReference type="NCBIfam" id="TIGR02118">
    <property type="entry name" value="EthD family reductase"/>
    <property type="match status" value="1"/>
</dbReference>
<evidence type="ECO:0000313" key="2">
    <source>
        <dbReference type="EMBL" id="PIA89087.1"/>
    </source>
</evidence>
<dbReference type="SUPFAM" id="SSF54909">
    <property type="entry name" value="Dimeric alpha+beta barrel"/>
    <property type="match status" value="1"/>
</dbReference>
<dbReference type="AlphaFoldDB" id="A0A2G5H980"/>
<protein>
    <recommendedName>
        <fullName evidence="6">EthD domain-containing protein</fullName>
    </recommendedName>
</protein>
<dbReference type="Proteomes" id="UP000230605">
    <property type="component" value="Chromosome 5"/>
</dbReference>
<reference evidence="2 4" key="1">
    <citation type="submission" date="2015-10" db="EMBL/GenBank/DDBJ databases">
        <title>The cercosporin biosynthetic gene cluster was horizontally transferred to several fungal lineages and shown to be expanded in Cercospora beticola based on microsynteny with recipient genomes.</title>
        <authorList>
            <person name="De Jonge R."/>
            <person name="Ebert M.K."/>
            <person name="Suttle J.C."/>
            <person name="Jurick Ii W.M."/>
            <person name="Secor G.A."/>
            <person name="Thomma B.P."/>
            <person name="Van De Peer Y."/>
            <person name="Bolton M.D."/>
        </authorList>
    </citation>
    <scope>NUCLEOTIDE SEQUENCE [LARGE SCALE GENOMIC DNA]</scope>
    <source>
        <strain evidence="2 4">09-40</strain>
    </source>
</reference>
<dbReference type="EMBL" id="CP134188">
    <property type="protein sequence ID" value="WPB02760.1"/>
    <property type="molecule type" value="Genomic_DNA"/>
</dbReference>
<dbReference type="PANTHER" id="PTHR40260">
    <property type="entry name" value="BLR8190 PROTEIN"/>
    <property type="match status" value="1"/>
</dbReference>
<dbReference type="OrthoDB" id="4892971at2759"/>
<dbReference type="Proteomes" id="UP001302367">
    <property type="component" value="Chromosome 5"/>
</dbReference>
<comment type="similarity">
    <text evidence="1">Belongs to the tpcK family.</text>
</comment>
<dbReference type="InterPro" id="IPR011008">
    <property type="entry name" value="Dimeric_a/b-barrel"/>
</dbReference>
<dbReference type="Gene3D" id="3.30.70.100">
    <property type="match status" value="1"/>
</dbReference>
<dbReference type="InterPro" id="IPR009799">
    <property type="entry name" value="EthD_dom"/>
</dbReference>